<proteinExistence type="predicted"/>
<feature type="region of interest" description="Disordered" evidence="1">
    <location>
        <begin position="108"/>
        <end position="127"/>
    </location>
</feature>
<dbReference type="AlphaFoldDB" id="A0A7S3IP69"/>
<organism evidence="2">
    <name type="scientific">Strombidium inclinatum</name>
    <dbReference type="NCBI Taxonomy" id="197538"/>
    <lineage>
        <taxon>Eukaryota</taxon>
        <taxon>Sar</taxon>
        <taxon>Alveolata</taxon>
        <taxon>Ciliophora</taxon>
        <taxon>Intramacronucleata</taxon>
        <taxon>Spirotrichea</taxon>
        <taxon>Oligotrichia</taxon>
        <taxon>Strombidiidae</taxon>
        <taxon>Strombidium</taxon>
    </lineage>
</organism>
<evidence type="ECO:0000256" key="1">
    <source>
        <dbReference type="SAM" id="MobiDB-lite"/>
    </source>
</evidence>
<sequence>MIKEMKNPLHDVTWNCKNNYNVYTTDYDPKHSHFDRISGDVMEVQRIYNQIQKLENKSKQPWSWQEDERETDGQVLRQLKKELGLPEDKPLGSAGNLNVREAIETAVAEHASRERSPGYIKAQGLDN</sequence>
<dbReference type="EMBL" id="HBIH01024053">
    <property type="protein sequence ID" value="CAE0328969.1"/>
    <property type="molecule type" value="Transcribed_RNA"/>
</dbReference>
<evidence type="ECO:0000313" key="2">
    <source>
        <dbReference type="EMBL" id="CAE0328969.1"/>
    </source>
</evidence>
<reference evidence="2" key="1">
    <citation type="submission" date="2021-01" db="EMBL/GenBank/DDBJ databases">
        <authorList>
            <person name="Corre E."/>
            <person name="Pelletier E."/>
            <person name="Niang G."/>
            <person name="Scheremetjew M."/>
            <person name="Finn R."/>
            <person name="Kale V."/>
            <person name="Holt S."/>
            <person name="Cochrane G."/>
            <person name="Meng A."/>
            <person name="Brown T."/>
            <person name="Cohen L."/>
        </authorList>
    </citation>
    <scope>NUCLEOTIDE SEQUENCE</scope>
    <source>
        <strain evidence="2">S3</strain>
    </source>
</reference>
<name>A0A7S3IP69_9SPIT</name>
<gene>
    <name evidence="2" type="ORF">SINC0208_LOCUS9597</name>
</gene>
<protein>
    <submittedName>
        <fullName evidence="2">Uncharacterized protein</fullName>
    </submittedName>
</protein>
<accession>A0A7S3IP69</accession>